<dbReference type="AlphaFoldDB" id="A0A183HJP9"/>
<evidence type="ECO:0000313" key="3">
    <source>
        <dbReference type="WBParaSite" id="OFLC_0000771001-mRNA-1"/>
    </source>
</evidence>
<dbReference type="STRING" id="387005.A0A183HJP9"/>
<dbReference type="WBParaSite" id="OFLC_0000771001-mRNA-1">
    <property type="protein sequence ID" value="OFLC_0000771001-mRNA-1"/>
    <property type="gene ID" value="OFLC_0000771001"/>
</dbReference>
<dbReference type="Proteomes" id="UP000267606">
    <property type="component" value="Unassembled WGS sequence"/>
</dbReference>
<gene>
    <name evidence="1" type="ORF">OFLC_LOCUS7714</name>
</gene>
<evidence type="ECO:0000313" key="1">
    <source>
        <dbReference type="EMBL" id="VDO52275.1"/>
    </source>
</evidence>
<proteinExistence type="predicted"/>
<organism evidence="3">
    <name type="scientific">Onchocerca flexuosa</name>
    <dbReference type="NCBI Taxonomy" id="387005"/>
    <lineage>
        <taxon>Eukaryota</taxon>
        <taxon>Metazoa</taxon>
        <taxon>Ecdysozoa</taxon>
        <taxon>Nematoda</taxon>
        <taxon>Chromadorea</taxon>
        <taxon>Rhabditida</taxon>
        <taxon>Spirurina</taxon>
        <taxon>Spiruromorpha</taxon>
        <taxon>Filarioidea</taxon>
        <taxon>Onchocercidae</taxon>
        <taxon>Onchocerca</taxon>
    </lineage>
</organism>
<reference evidence="1 2" key="2">
    <citation type="submission" date="2018-11" db="EMBL/GenBank/DDBJ databases">
        <authorList>
            <consortium name="Pathogen Informatics"/>
        </authorList>
    </citation>
    <scope>NUCLEOTIDE SEQUENCE [LARGE SCALE GENOMIC DNA]</scope>
</reference>
<evidence type="ECO:0000313" key="2">
    <source>
        <dbReference type="Proteomes" id="UP000267606"/>
    </source>
</evidence>
<keyword evidence="2" id="KW-1185">Reference proteome</keyword>
<protein>
    <submittedName>
        <fullName evidence="1 3">Uncharacterized protein</fullName>
    </submittedName>
</protein>
<dbReference type="EMBL" id="UZAJ01008229">
    <property type="protein sequence ID" value="VDO52275.1"/>
    <property type="molecule type" value="Genomic_DNA"/>
</dbReference>
<accession>A0A183HJP9</accession>
<sequence length="59" mass="6774">MAHEIRLRYFFINDRKMAINKDKVKQQWNSVNGTITNITTTTITTTAASTTSSSLEFFE</sequence>
<name>A0A183HJP9_9BILA</name>
<reference evidence="3" key="1">
    <citation type="submission" date="2016-06" db="UniProtKB">
        <authorList>
            <consortium name="WormBaseParasite"/>
        </authorList>
    </citation>
    <scope>IDENTIFICATION</scope>
</reference>